<evidence type="ECO:0000313" key="1">
    <source>
        <dbReference type="EMBL" id="CAD7272931.1"/>
    </source>
</evidence>
<keyword evidence="2" id="KW-1185">Reference proteome</keyword>
<dbReference type="EMBL" id="CAJPEX010000077">
    <property type="protein sequence ID" value="CAG0913083.1"/>
    <property type="molecule type" value="Genomic_DNA"/>
</dbReference>
<evidence type="ECO:0000313" key="2">
    <source>
        <dbReference type="Proteomes" id="UP000678499"/>
    </source>
</evidence>
<accession>A0A7R9BEM3</accession>
<gene>
    <name evidence="1" type="ORF">NMOB1V02_LOCUS842</name>
</gene>
<name>A0A7R9BEM3_9CRUS</name>
<proteinExistence type="predicted"/>
<dbReference type="AlphaFoldDB" id="A0A7R9BEM3"/>
<sequence length="129" mass="14795">MATCYVNRKTFEKSLLRVRKQEKVNVESLDARPRFTFEDFEADVSGDDSKCDWSRCELPEPLQSWNADDITAAAPEFGALPGVSWSLQRRPVTCLKRRRNRNKAQGRLFVVYDCYPVLLLPVDTVVAPK</sequence>
<organism evidence="1">
    <name type="scientific">Notodromas monacha</name>
    <dbReference type="NCBI Taxonomy" id="399045"/>
    <lineage>
        <taxon>Eukaryota</taxon>
        <taxon>Metazoa</taxon>
        <taxon>Ecdysozoa</taxon>
        <taxon>Arthropoda</taxon>
        <taxon>Crustacea</taxon>
        <taxon>Oligostraca</taxon>
        <taxon>Ostracoda</taxon>
        <taxon>Podocopa</taxon>
        <taxon>Podocopida</taxon>
        <taxon>Cypridocopina</taxon>
        <taxon>Cypridoidea</taxon>
        <taxon>Cyprididae</taxon>
        <taxon>Notodromas</taxon>
    </lineage>
</organism>
<protein>
    <submittedName>
        <fullName evidence="1">Uncharacterized protein</fullName>
    </submittedName>
</protein>
<dbReference type="EMBL" id="OA882114">
    <property type="protein sequence ID" value="CAD7272931.1"/>
    <property type="molecule type" value="Genomic_DNA"/>
</dbReference>
<dbReference type="Proteomes" id="UP000678499">
    <property type="component" value="Unassembled WGS sequence"/>
</dbReference>
<reference evidence="1" key="1">
    <citation type="submission" date="2020-11" db="EMBL/GenBank/DDBJ databases">
        <authorList>
            <person name="Tran Van P."/>
        </authorList>
    </citation>
    <scope>NUCLEOTIDE SEQUENCE</scope>
</reference>